<dbReference type="Proteomes" id="UP001611548">
    <property type="component" value="Unassembled WGS sequence"/>
</dbReference>
<organism evidence="2 3">
    <name type="scientific">Streptomyces pathocidini</name>
    <dbReference type="NCBI Taxonomy" id="1650571"/>
    <lineage>
        <taxon>Bacteria</taxon>
        <taxon>Bacillati</taxon>
        <taxon>Actinomycetota</taxon>
        <taxon>Actinomycetes</taxon>
        <taxon>Kitasatosporales</taxon>
        <taxon>Streptomycetaceae</taxon>
        <taxon>Streptomyces</taxon>
    </lineage>
</organism>
<protein>
    <submittedName>
        <fullName evidence="2">Uncharacterized protein</fullName>
    </submittedName>
</protein>
<dbReference type="RefSeq" id="WP_055470508.1">
    <property type="nucleotide sequence ID" value="NZ_JBIRWE010000005.1"/>
</dbReference>
<accession>A0ABW7US29</accession>
<gene>
    <name evidence="2" type="ORF">ACH429_15145</name>
</gene>
<evidence type="ECO:0000256" key="1">
    <source>
        <dbReference type="SAM" id="MobiDB-lite"/>
    </source>
</evidence>
<feature type="region of interest" description="Disordered" evidence="1">
    <location>
        <begin position="117"/>
        <end position="137"/>
    </location>
</feature>
<evidence type="ECO:0000313" key="3">
    <source>
        <dbReference type="Proteomes" id="UP001611548"/>
    </source>
</evidence>
<name>A0ABW7US29_9ACTN</name>
<sequence>MTHQGHEVHGHEVFRTAPFPFPGDRFPEGLGAVVQRTVAEGLLPALTVVHDTEGDWLVGDGANDPNLPDACQVHCLAHLAEADPAIAETATLPPGHAAYREGPGSPWVVRPFAYEEEGEGGLEGETAARTAGVGAAP</sequence>
<reference evidence="2 3" key="1">
    <citation type="submission" date="2024-10" db="EMBL/GenBank/DDBJ databases">
        <title>The Natural Products Discovery Center: Release of the First 8490 Sequenced Strains for Exploring Actinobacteria Biosynthetic Diversity.</title>
        <authorList>
            <person name="Kalkreuter E."/>
            <person name="Kautsar S.A."/>
            <person name="Yang D."/>
            <person name="Bader C.D."/>
            <person name="Teijaro C.N."/>
            <person name="Fluegel L."/>
            <person name="Davis C.M."/>
            <person name="Simpson J.R."/>
            <person name="Lauterbach L."/>
            <person name="Steele A.D."/>
            <person name="Gui C."/>
            <person name="Meng S."/>
            <person name="Li G."/>
            <person name="Viehrig K."/>
            <person name="Ye F."/>
            <person name="Su P."/>
            <person name="Kiefer A.F."/>
            <person name="Nichols A."/>
            <person name="Cepeda A.J."/>
            <person name="Yan W."/>
            <person name="Fan B."/>
            <person name="Jiang Y."/>
            <person name="Adhikari A."/>
            <person name="Zheng C.-J."/>
            <person name="Schuster L."/>
            <person name="Cowan T.M."/>
            <person name="Smanski M.J."/>
            <person name="Chevrette M.G."/>
            <person name="De Carvalho L.P.S."/>
            <person name="Shen B."/>
        </authorList>
    </citation>
    <scope>NUCLEOTIDE SEQUENCE [LARGE SCALE GENOMIC DNA]</scope>
    <source>
        <strain evidence="2 3">NPDC020327</strain>
    </source>
</reference>
<proteinExistence type="predicted"/>
<dbReference type="EMBL" id="JBIRWE010000005">
    <property type="protein sequence ID" value="MFI1965424.1"/>
    <property type="molecule type" value="Genomic_DNA"/>
</dbReference>
<evidence type="ECO:0000313" key="2">
    <source>
        <dbReference type="EMBL" id="MFI1965424.1"/>
    </source>
</evidence>
<comment type="caution">
    <text evidence="2">The sequence shown here is derived from an EMBL/GenBank/DDBJ whole genome shotgun (WGS) entry which is preliminary data.</text>
</comment>
<keyword evidence="3" id="KW-1185">Reference proteome</keyword>